<reference evidence="8 9" key="1">
    <citation type="journal article" date="2016" name="Genome Biol. Evol.">
        <title>Divergent and convergent evolution of fungal pathogenicity.</title>
        <authorList>
            <person name="Shang Y."/>
            <person name="Xiao G."/>
            <person name="Zheng P."/>
            <person name="Cen K."/>
            <person name="Zhan S."/>
            <person name="Wang C."/>
        </authorList>
    </citation>
    <scope>NUCLEOTIDE SEQUENCE [LARGE SCALE GENOMIC DNA]</scope>
    <source>
        <strain evidence="8 9">ARSEF 2679</strain>
    </source>
</reference>
<dbReference type="AlphaFoldDB" id="A0A162K668"/>
<name>A0A162K668_CORFA</name>
<evidence type="ECO:0000256" key="2">
    <source>
        <dbReference type="ARBA" id="ARBA00022692"/>
    </source>
</evidence>
<gene>
    <name evidence="8" type="ORF">ISF_08570</name>
</gene>
<evidence type="ECO:0000256" key="3">
    <source>
        <dbReference type="ARBA" id="ARBA00022989"/>
    </source>
</evidence>
<dbReference type="InterPro" id="IPR050307">
    <property type="entry name" value="Sterol_Desaturase_Related"/>
</dbReference>
<dbReference type="GO" id="GO:0016020">
    <property type="term" value="C:membrane"/>
    <property type="evidence" value="ECO:0007669"/>
    <property type="project" value="UniProtKB-SubCell"/>
</dbReference>
<evidence type="ECO:0000313" key="8">
    <source>
        <dbReference type="EMBL" id="OAA53868.1"/>
    </source>
</evidence>
<dbReference type="GeneID" id="30024862"/>
<feature type="transmembrane region" description="Helical" evidence="6">
    <location>
        <begin position="288"/>
        <end position="308"/>
    </location>
</feature>
<dbReference type="STRING" id="1081104.A0A162K668"/>
<comment type="caution">
    <text evidence="8">The sequence shown here is derived from an EMBL/GenBank/DDBJ whole genome shotgun (WGS) entry which is preliminary data.</text>
</comment>
<feature type="transmembrane region" description="Helical" evidence="6">
    <location>
        <begin position="184"/>
        <end position="204"/>
    </location>
</feature>
<proteinExistence type="predicted"/>
<evidence type="ECO:0000313" key="9">
    <source>
        <dbReference type="Proteomes" id="UP000076744"/>
    </source>
</evidence>
<feature type="transmembrane region" description="Helical" evidence="6">
    <location>
        <begin position="257"/>
        <end position="276"/>
    </location>
</feature>
<dbReference type="GO" id="GO:0005506">
    <property type="term" value="F:iron ion binding"/>
    <property type="evidence" value="ECO:0007669"/>
    <property type="project" value="InterPro"/>
</dbReference>
<protein>
    <submittedName>
        <fullName evidence="8">Fatty acid hydroxylase</fullName>
    </submittedName>
</protein>
<sequence length="361" mass="41173">MATTTTTTTTTTRRNPKDSIKSTWRLDPKKDGWTLAHHLFGFLDIHQSDLSLPPAPVHPKNTPVPHLPNWQLNAFVIFWGAVPLLAHQAWFNLTGLNLPLPVAYAYYALAVTAFGVHELRMLRRVGRRHGYLDGDAHARDDVPDATVGKVASSLLLAITFRPAVLILLAYRADRGPPADSPDWWWLPVQAAAYPIVTDFWFYWYHRLMHEVPALWKFHRTHHLTKHPNALLTIFADAEQEAFDIAVIPALAFYSMKLIGLEMGFYAFWMCHMYVWFTELLGHSGLRVHLYAASPISGLLGYLGVELALEDHDLHHRTGWKNSHNYGKQSRVWDRVFGTCAARIECQETNVNYEDIASFPLF</sequence>
<feature type="compositionally biased region" description="Low complexity" evidence="5">
    <location>
        <begin position="1"/>
        <end position="12"/>
    </location>
</feature>
<organism evidence="8 9">
    <name type="scientific">Cordyceps fumosorosea (strain ARSEF 2679)</name>
    <name type="common">Isaria fumosorosea</name>
    <dbReference type="NCBI Taxonomy" id="1081104"/>
    <lineage>
        <taxon>Eukaryota</taxon>
        <taxon>Fungi</taxon>
        <taxon>Dikarya</taxon>
        <taxon>Ascomycota</taxon>
        <taxon>Pezizomycotina</taxon>
        <taxon>Sordariomycetes</taxon>
        <taxon>Hypocreomycetidae</taxon>
        <taxon>Hypocreales</taxon>
        <taxon>Cordycipitaceae</taxon>
        <taxon>Cordyceps</taxon>
    </lineage>
</organism>
<dbReference type="GO" id="GO:0016491">
    <property type="term" value="F:oxidoreductase activity"/>
    <property type="evidence" value="ECO:0007669"/>
    <property type="project" value="InterPro"/>
</dbReference>
<keyword evidence="2 6" id="KW-0812">Transmembrane</keyword>
<evidence type="ECO:0000256" key="5">
    <source>
        <dbReference type="SAM" id="MobiDB-lite"/>
    </source>
</evidence>
<evidence type="ECO:0000256" key="6">
    <source>
        <dbReference type="SAM" id="Phobius"/>
    </source>
</evidence>
<evidence type="ECO:0000256" key="1">
    <source>
        <dbReference type="ARBA" id="ARBA00004370"/>
    </source>
</evidence>
<feature type="transmembrane region" description="Helical" evidence="6">
    <location>
        <begin position="70"/>
        <end position="90"/>
    </location>
</feature>
<dbReference type="PANTHER" id="PTHR11863">
    <property type="entry name" value="STEROL DESATURASE"/>
    <property type="match status" value="1"/>
</dbReference>
<dbReference type="GO" id="GO:0008610">
    <property type="term" value="P:lipid biosynthetic process"/>
    <property type="evidence" value="ECO:0007669"/>
    <property type="project" value="InterPro"/>
</dbReference>
<keyword evidence="9" id="KW-1185">Reference proteome</keyword>
<comment type="subcellular location">
    <subcellularLocation>
        <location evidence="1">Membrane</location>
    </subcellularLocation>
</comment>
<feature type="domain" description="Fatty acid hydroxylase" evidence="7">
    <location>
        <begin position="192"/>
        <end position="338"/>
    </location>
</feature>
<dbReference type="Pfam" id="PF04116">
    <property type="entry name" value="FA_hydroxylase"/>
    <property type="match status" value="1"/>
</dbReference>
<feature type="transmembrane region" description="Helical" evidence="6">
    <location>
        <begin position="102"/>
        <end position="119"/>
    </location>
</feature>
<keyword evidence="4 6" id="KW-0472">Membrane</keyword>
<feature type="region of interest" description="Disordered" evidence="5">
    <location>
        <begin position="1"/>
        <end position="21"/>
    </location>
</feature>
<evidence type="ECO:0000259" key="7">
    <source>
        <dbReference type="Pfam" id="PF04116"/>
    </source>
</evidence>
<dbReference type="EMBL" id="AZHB01000032">
    <property type="protein sequence ID" value="OAA53868.1"/>
    <property type="molecule type" value="Genomic_DNA"/>
</dbReference>
<feature type="transmembrane region" description="Helical" evidence="6">
    <location>
        <begin position="154"/>
        <end position="172"/>
    </location>
</feature>
<evidence type="ECO:0000256" key="4">
    <source>
        <dbReference type="ARBA" id="ARBA00023136"/>
    </source>
</evidence>
<dbReference type="OrthoDB" id="6354873at2759"/>
<dbReference type="Proteomes" id="UP000076744">
    <property type="component" value="Unassembled WGS sequence"/>
</dbReference>
<dbReference type="InterPro" id="IPR006694">
    <property type="entry name" value="Fatty_acid_hydroxylase"/>
</dbReference>
<accession>A0A162K668</accession>
<dbReference type="RefSeq" id="XP_018700637.1">
    <property type="nucleotide sequence ID" value="XM_018852173.1"/>
</dbReference>
<keyword evidence="3 6" id="KW-1133">Transmembrane helix</keyword>